<protein>
    <submittedName>
        <fullName evidence="2">DUF397 domain-containing protein</fullName>
    </submittedName>
</protein>
<proteinExistence type="predicted"/>
<feature type="domain" description="DUF397" evidence="1">
    <location>
        <begin position="11"/>
        <end position="64"/>
    </location>
</feature>
<name>A0A6G9H195_9ACTN</name>
<dbReference type="RefSeq" id="WP_167030875.1">
    <property type="nucleotide sequence ID" value="NZ_CP050177.1"/>
</dbReference>
<dbReference type="InterPro" id="IPR007278">
    <property type="entry name" value="DUF397"/>
</dbReference>
<evidence type="ECO:0000313" key="3">
    <source>
        <dbReference type="Proteomes" id="UP000501179"/>
    </source>
</evidence>
<keyword evidence="3" id="KW-1185">Reference proteome</keyword>
<dbReference type="EMBL" id="CP050177">
    <property type="protein sequence ID" value="QIQ03981.1"/>
    <property type="molecule type" value="Genomic_DNA"/>
</dbReference>
<accession>A0A6G9H195</accession>
<dbReference type="Pfam" id="PF04149">
    <property type="entry name" value="DUF397"/>
    <property type="match status" value="1"/>
</dbReference>
<sequence>MSISQETSRVEWIKSSYSNTDGGNCVEFAPAALTATGLVPVRDSKMPTGPVLMLTPGAWTALVALAAETELL</sequence>
<evidence type="ECO:0000259" key="1">
    <source>
        <dbReference type="Pfam" id="PF04149"/>
    </source>
</evidence>
<reference evidence="2 3" key="1">
    <citation type="submission" date="2020-03" db="EMBL/GenBank/DDBJ databases">
        <title>A novel species.</title>
        <authorList>
            <person name="Gao J."/>
        </authorList>
    </citation>
    <scope>NUCLEOTIDE SEQUENCE [LARGE SCALE GENOMIC DNA]</scope>
    <source>
        <strain evidence="2 3">QMT-12</strain>
    </source>
</reference>
<dbReference type="Proteomes" id="UP000501179">
    <property type="component" value="Chromosome"/>
</dbReference>
<evidence type="ECO:0000313" key="2">
    <source>
        <dbReference type="EMBL" id="QIQ03981.1"/>
    </source>
</evidence>
<dbReference type="AlphaFoldDB" id="A0A6G9H195"/>
<gene>
    <name evidence="2" type="ORF">HA039_18115</name>
</gene>
<dbReference type="KEGG" id="slia:HA039_18115"/>
<organism evidence="2 3">
    <name type="scientific">Streptomyces liangshanensis</name>
    <dbReference type="NCBI Taxonomy" id="2717324"/>
    <lineage>
        <taxon>Bacteria</taxon>
        <taxon>Bacillati</taxon>
        <taxon>Actinomycetota</taxon>
        <taxon>Actinomycetes</taxon>
        <taxon>Kitasatosporales</taxon>
        <taxon>Streptomycetaceae</taxon>
        <taxon>Streptomyces</taxon>
    </lineage>
</organism>